<dbReference type="Pfam" id="PF07943">
    <property type="entry name" value="PBP5_C"/>
    <property type="match status" value="1"/>
</dbReference>
<name>A0A833HMC5_9FIRM</name>
<dbReference type="GO" id="GO:0071555">
    <property type="term" value="P:cell wall organization"/>
    <property type="evidence" value="ECO:0007669"/>
    <property type="project" value="UniProtKB-KW"/>
</dbReference>
<gene>
    <name evidence="17" type="ORF">F8153_12250</name>
</gene>
<dbReference type="InterPro" id="IPR037167">
    <property type="entry name" value="Peptidase_S11_C_sf"/>
</dbReference>
<dbReference type="SUPFAM" id="SSF69189">
    <property type="entry name" value="Penicillin-binding protein associated domain"/>
    <property type="match status" value="1"/>
</dbReference>
<comment type="catalytic activity">
    <reaction evidence="12">
        <text>Preferential cleavage: (Ac)2-L-Lys-D-Ala-|-D-Ala. Also transpeptidation of peptidyl-alanyl moieties that are N-acyl substituents of D-alanine.</text>
        <dbReference type="EC" id="3.4.16.4"/>
    </reaction>
</comment>
<dbReference type="PRINTS" id="PR00725">
    <property type="entry name" value="DADACBPTASE1"/>
</dbReference>
<keyword evidence="6" id="KW-0645">Protease</keyword>
<feature type="binding site" evidence="14">
    <location>
        <position position="215"/>
    </location>
    <ligand>
        <name>substrate</name>
    </ligand>
</feature>
<dbReference type="EC" id="3.4.16.4" evidence="4"/>
<dbReference type="PANTHER" id="PTHR21581">
    <property type="entry name" value="D-ALANYL-D-ALANINE CARBOXYPEPTIDASE"/>
    <property type="match status" value="1"/>
</dbReference>
<organism evidence="17 18">
    <name type="scientific">Alkaliphilus serpentinus</name>
    <dbReference type="NCBI Taxonomy" id="1482731"/>
    <lineage>
        <taxon>Bacteria</taxon>
        <taxon>Bacillati</taxon>
        <taxon>Bacillota</taxon>
        <taxon>Clostridia</taxon>
        <taxon>Peptostreptococcales</taxon>
        <taxon>Natronincolaceae</taxon>
        <taxon>Alkaliphilus</taxon>
    </lineage>
</organism>
<dbReference type="Gene3D" id="2.60.410.10">
    <property type="entry name" value="D-Ala-D-Ala carboxypeptidase, C-terminal domain"/>
    <property type="match status" value="1"/>
</dbReference>
<evidence type="ECO:0000256" key="11">
    <source>
        <dbReference type="ARBA" id="ARBA00023316"/>
    </source>
</evidence>
<dbReference type="RefSeq" id="WP_151866642.1">
    <property type="nucleotide sequence ID" value="NZ_WBZB01000043.1"/>
</dbReference>
<evidence type="ECO:0000256" key="1">
    <source>
        <dbReference type="ARBA" id="ARBA00003217"/>
    </source>
</evidence>
<keyword evidence="18" id="KW-1185">Reference proteome</keyword>
<evidence type="ECO:0000256" key="7">
    <source>
        <dbReference type="ARBA" id="ARBA00022729"/>
    </source>
</evidence>
<evidence type="ECO:0000256" key="14">
    <source>
        <dbReference type="PIRSR" id="PIRSR618044-2"/>
    </source>
</evidence>
<evidence type="ECO:0000256" key="15">
    <source>
        <dbReference type="RuleBase" id="RU004016"/>
    </source>
</evidence>
<accession>A0A833HMC5</accession>
<evidence type="ECO:0000256" key="10">
    <source>
        <dbReference type="ARBA" id="ARBA00022984"/>
    </source>
</evidence>
<evidence type="ECO:0000256" key="12">
    <source>
        <dbReference type="ARBA" id="ARBA00034000"/>
    </source>
</evidence>
<evidence type="ECO:0000256" key="4">
    <source>
        <dbReference type="ARBA" id="ARBA00012448"/>
    </source>
</evidence>
<keyword evidence="9" id="KW-0133">Cell shape</keyword>
<dbReference type="PANTHER" id="PTHR21581:SF33">
    <property type="entry name" value="D-ALANYL-D-ALANINE CARBOXYPEPTIDASE DACB"/>
    <property type="match status" value="1"/>
</dbReference>
<keyword evidence="8" id="KW-0378">Hydrolase</keyword>
<dbReference type="InterPro" id="IPR015956">
    <property type="entry name" value="Peniciliin-bd_prot_C_sf"/>
</dbReference>
<dbReference type="SUPFAM" id="SSF56601">
    <property type="entry name" value="beta-lactamase/transpeptidase-like"/>
    <property type="match status" value="1"/>
</dbReference>
<dbReference type="GO" id="GO:0008360">
    <property type="term" value="P:regulation of cell shape"/>
    <property type="evidence" value="ECO:0007669"/>
    <property type="project" value="UniProtKB-KW"/>
</dbReference>
<dbReference type="InterPro" id="IPR012338">
    <property type="entry name" value="Beta-lactam/transpept-like"/>
</dbReference>
<dbReference type="InterPro" id="IPR001967">
    <property type="entry name" value="Peptidase_S11_N"/>
</dbReference>
<dbReference type="OrthoDB" id="9791132at2"/>
<dbReference type="UniPathway" id="UPA00219"/>
<dbReference type="GO" id="GO:0009252">
    <property type="term" value="P:peptidoglycan biosynthetic process"/>
    <property type="evidence" value="ECO:0007669"/>
    <property type="project" value="UniProtKB-UniPathway"/>
</dbReference>
<dbReference type="SMART" id="SM00936">
    <property type="entry name" value="PBP5_C"/>
    <property type="match status" value="1"/>
</dbReference>
<reference evidence="17 18" key="1">
    <citation type="submission" date="2019-10" db="EMBL/GenBank/DDBJ databases">
        <title>Alkaliphilus serpentinus sp. nov. and Alkaliphilus pronyensis sp. nov., two novel anaerobic alkaliphilic species isolated from the serpentinized-hosted hydrothermal field of the Prony Bay (New Caledonia).</title>
        <authorList>
            <person name="Postec A."/>
        </authorList>
    </citation>
    <scope>NUCLEOTIDE SEQUENCE [LARGE SCALE GENOMIC DNA]</scope>
    <source>
        <strain evidence="17 18">LacT</strain>
    </source>
</reference>
<evidence type="ECO:0000256" key="3">
    <source>
        <dbReference type="ARBA" id="ARBA00007164"/>
    </source>
</evidence>
<keyword evidence="5 17" id="KW-0121">Carboxypeptidase</keyword>
<evidence type="ECO:0000313" key="17">
    <source>
        <dbReference type="EMBL" id="KAB3527360.1"/>
    </source>
</evidence>
<dbReference type="Proteomes" id="UP000465601">
    <property type="component" value="Unassembled WGS sequence"/>
</dbReference>
<evidence type="ECO:0000256" key="9">
    <source>
        <dbReference type="ARBA" id="ARBA00022960"/>
    </source>
</evidence>
<dbReference type="EMBL" id="WBZB01000043">
    <property type="protein sequence ID" value="KAB3527360.1"/>
    <property type="molecule type" value="Genomic_DNA"/>
</dbReference>
<dbReference type="AlphaFoldDB" id="A0A833HMC5"/>
<feature type="active site" evidence="13">
    <location>
        <position position="111"/>
    </location>
</feature>
<dbReference type="GO" id="GO:0009002">
    <property type="term" value="F:serine-type D-Ala-D-Ala carboxypeptidase activity"/>
    <property type="evidence" value="ECO:0007669"/>
    <property type="project" value="UniProtKB-EC"/>
</dbReference>
<keyword evidence="11" id="KW-0961">Cell wall biogenesis/degradation</keyword>
<dbReference type="Gene3D" id="3.40.710.10">
    <property type="entry name" value="DD-peptidase/beta-lactamase superfamily"/>
    <property type="match status" value="1"/>
</dbReference>
<dbReference type="InterPro" id="IPR012907">
    <property type="entry name" value="Peptidase_S11_C"/>
</dbReference>
<dbReference type="GO" id="GO:0006508">
    <property type="term" value="P:proteolysis"/>
    <property type="evidence" value="ECO:0007669"/>
    <property type="project" value="UniProtKB-KW"/>
</dbReference>
<dbReference type="Pfam" id="PF00768">
    <property type="entry name" value="Peptidase_S11"/>
    <property type="match status" value="1"/>
</dbReference>
<sequence length="366" mass="40812">MKKNILIVALIVVLILPLTIKGEEISVSGRAAIVMDVATGRVLYEKNIHDKMPMASTTKIMTALLAIENTDLDHTVKVTPEAVGIEGSSIYLQYNEEIKMKDLLYGLMLRSGNDAAAAIAIELGESIEGFSKLMNKRAEDLGAKNTNFVNPHGLHHENHYTTAHDLSLITRAALKEQVFKEIVSTRYYLADRDTYKHFANKNRLLSMCEGGDGVKTGYTRRSGRCLVASASRDNMQLIAVTLNDPNWFNTTKDLLDKSFEEYHGHIAFEKGELVEVIPVFEGKVGEVQLVSSKEVVIPLLEGEEENLRTIVDVPNYIEAPVLKGTKIGKLYTYLDDQLLAEADIIANADIDKLTLKDKIKRFFKID</sequence>
<evidence type="ECO:0000313" key="18">
    <source>
        <dbReference type="Proteomes" id="UP000465601"/>
    </source>
</evidence>
<comment type="caution">
    <text evidence="17">The sequence shown here is derived from an EMBL/GenBank/DDBJ whole genome shotgun (WGS) entry which is preliminary data.</text>
</comment>
<evidence type="ECO:0000256" key="6">
    <source>
        <dbReference type="ARBA" id="ARBA00022670"/>
    </source>
</evidence>
<dbReference type="InterPro" id="IPR018044">
    <property type="entry name" value="Peptidase_S11"/>
</dbReference>
<protein>
    <recommendedName>
        <fullName evidence="4">serine-type D-Ala-D-Ala carboxypeptidase</fullName>
        <ecNumber evidence="4">3.4.16.4</ecNumber>
    </recommendedName>
</protein>
<comment type="similarity">
    <text evidence="3 15">Belongs to the peptidase S11 family.</text>
</comment>
<keyword evidence="7" id="KW-0732">Signal</keyword>
<evidence type="ECO:0000256" key="5">
    <source>
        <dbReference type="ARBA" id="ARBA00022645"/>
    </source>
</evidence>
<feature type="active site" description="Acyl-ester intermediate" evidence="13">
    <location>
        <position position="56"/>
    </location>
</feature>
<proteinExistence type="inferred from homology"/>
<feature type="domain" description="Peptidase S11 D-Ala-D-Ala carboxypeptidase A C-terminal" evidence="16">
    <location>
        <begin position="262"/>
        <end position="352"/>
    </location>
</feature>
<comment type="pathway">
    <text evidence="2">Cell wall biogenesis; peptidoglycan biosynthesis.</text>
</comment>
<evidence type="ECO:0000259" key="16">
    <source>
        <dbReference type="SMART" id="SM00936"/>
    </source>
</evidence>
<feature type="active site" description="Proton acceptor" evidence="13">
    <location>
        <position position="59"/>
    </location>
</feature>
<evidence type="ECO:0000256" key="2">
    <source>
        <dbReference type="ARBA" id="ARBA00004752"/>
    </source>
</evidence>
<keyword evidence="10" id="KW-0573">Peptidoglycan synthesis</keyword>
<evidence type="ECO:0000256" key="13">
    <source>
        <dbReference type="PIRSR" id="PIRSR618044-1"/>
    </source>
</evidence>
<comment type="function">
    <text evidence="1">Removes C-terminal D-alanyl residues from sugar-peptide cell wall precursors.</text>
</comment>
<evidence type="ECO:0000256" key="8">
    <source>
        <dbReference type="ARBA" id="ARBA00022801"/>
    </source>
</evidence>